<dbReference type="GO" id="GO:0016020">
    <property type="term" value="C:membrane"/>
    <property type="evidence" value="ECO:0007669"/>
    <property type="project" value="UniProtKB-SubCell"/>
</dbReference>
<feature type="transmembrane region" description="Helical" evidence="5">
    <location>
        <begin position="160"/>
        <end position="178"/>
    </location>
</feature>
<evidence type="ECO:0000256" key="5">
    <source>
        <dbReference type="SAM" id="Phobius"/>
    </source>
</evidence>
<keyword evidence="8" id="KW-1185">Reference proteome</keyword>
<feature type="transmembrane region" description="Helical" evidence="5">
    <location>
        <begin position="120"/>
        <end position="140"/>
    </location>
</feature>
<name>A0A1L1PDM3_HYDIT</name>
<dbReference type="EMBL" id="CCAE010000012">
    <property type="protein sequence ID" value="CDN87600.1"/>
    <property type="molecule type" value="Genomic_DNA"/>
</dbReference>
<dbReference type="PANTHER" id="PTHR37422:SF13">
    <property type="entry name" value="LIPOPOLYSACCHARIDE BIOSYNTHESIS PROTEIN PA4999-RELATED"/>
    <property type="match status" value="1"/>
</dbReference>
<feature type="domain" description="O-antigen ligase-related" evidence="6">
    <location>
        <begin position="194"/>
        <end position="341"/>
    </location>
</feature>
<evidence type="ECO:0000256" key="2">
    <source>
        <dbReference type="ARBA" id="ARBA00022692"/>
    </source>
</evidence>
<feature type="transmembrane region" description="Helical" evidence="5">
    <location>
        <begin position="62"/>
        <end position="79"/>
    </location>
</feature>
<dbReference type="InterPro" id="IPR007016">
    <property type="entry name" value="O-antigen_ligase-rel_domated"/>
</dbReference>
<dbReference type="Pfam" id="PF04932">
    <property type="entry name" value="Wzy_C"/>
    <property type="match status" value="1"/>
</dbReference>
<proteinExistence type="predicted"/>
<gene>
    <name evidence="7" type="ORF">BN948_02022</name>
</gene>
<organism evidence="7 8">
    <name type="scientific">Hydrogenophaga intermedia</name>
    <dbReference type="NCBI Taxonomy" id="65786"/>
    <lineage>
        <taxon>Bacteria</taxon>
        <taxon>Pseudomonadati</taxon>
        <taxon>Pseudomonadota</taxon>
        <taxon>Betaproteobacteria</taxon>
        <taxon>Burkholderiales</taxon>
        <taxon>Comamonadaceae</taxon>
        <taxon>Hydrogenophaga</taxon>
    </lineage>
</organism>
<feature type="transmembrane region" description="Helical" evidence="5">
    <location>
        <begin position="185"/>
        <end position="201"/>
    </location>
</feature>
<protein>
    <submittedName>
        <fullName evidence="7">O-antigen polymerase</fullName>
    </submittedName>
</protein>
<evidence type="ECO:0000256" key="1">
    <source>
        <dbReference type="ARBA" id="ARBA00004141"/>
    </source>
</evidence>
<feature type="transmembrane region" description="Helical" evidence="5">
    <location>
        <begin position="20"/>
        <end position="46"/>
    </location>
</feature>
<keyword evidence="4 5" id="KW-0472">Membrane</keyword>
<feature type="transmembrane region" description="Helical" evidence="5">
    <location>
        <begin position="207"/>
        <end position="223"/>
    </location>
</feature>
<sequence>MTRTPSAILSAVPWRAYLLAALYFLFPIALGASNLVLLILLLLWLASWRHRETWTLMRHTPIVWWLAGLYLLVLLGLTYTSASPDWITLHLSKYARLLYAVALIGLLWQDERAQTLALRGFVAAMLITLVSTWLNVWFLLPWSVSQDLGWGVSHHVFGDYITQNVMMSFFAIVALHFGRTNTRPAVRVLWFLIAVLAMISITHLSKGRTGFVLVVVGLVAYVLSTVRGRWLVLLLAAVVAVAGAAFTSSDLIQARFTSAYQQALNYQADPLSAIGHRIHNYTTTTELITKAPILGHGTGAYHVRVCDVMPDPATCSTYNWHPHNQFLFLGADHGVIGMLLYGGIFVCMYLVARRSRSPLGRPLLLVLTTLMLLDSQVNSPLWSSRESQFFMYMLALFICIASNRGPLTSPEPRTVDGTHTRPQ</sequence>
<dbReference type="RefSeq" id="WP_009518019.1">
    <property type="nucleotide sequence ID" value="NZ_CCAE010000012.1"/>
</dbReference>
<comment type="subcellular location">
    <subcellularLocation>
        <location evidence="1">Membrane</location>
        <topology evidence="1">Multi-pass membrane protein</topology>
    </subcellularLocation>
</comment>
<dbReference type="InterPro" id="IPR051533">
    <property type="entry name" value="WaaL-like"/>
</dbReference>
<evidence type="ECO:0000256" key="3">
    <source>
        <dbReference type="ARBA" id="ARBA00022989"/>
    </source>
</evidence>
<evidence type="ECO:0000256" key="4">
    <source>
        <dbReference type="ARBA" id="ARBA00023136"/>
    </source>
</evidence>
<dbReference type="AlphaFoldDB" id="A0A1L1PDM3"/>
<evidence type="ECO:0000259" key="6">
    <source>
        <dbReference type="Pfam" id="PF04932"/>
    </source>
</evidence>
<accession>A0A1L1PDM3</accession>
<feature type="transmembrane region" description="Helical" evidence="5">
    <location>
        <begin position="91"/>
        <end position="108"/>
    </location>
</feature>
<feature type="transmembrane region" description="Helical" evidence="5">
    <location>
        <begin position="230"/>
        <end position="248"/>
    </location>
</feature>
<keyword evidence="2 5" id="KW-0812">Transmembrane</keyword>
<evidence type="ECO:0000313" key="8">
    <source>
        <dbReference type="Proteomes" id="UP000028878"/>
    </source>
</evidence>
<keyword evidence="3 5" id="KW-1133">Transmembrane helix</keyword>
<evidence type="ECO:0000313" key="7">
    <source>
        <dbReference type="EMBL" id="CDN87600.1"/>
    </source>
</evidence>
<dbReference type="PANTHER" id="PTHR37422">
    <property type="entry name" value="TEICHURONIC ACID BIOSYNTHESIS PROTEIN TUAE"/>
    <property type="match status" value="1"/>
</dbReference>
<reference evidence="8" key="1">
    <citation type="submission" date="2014-11" db="EMBL/GenBank/DDBJ databases">
        <title>Draft genome sequence of Hydrogenophaga intermedia S1.</title>
        <authorList>
            <person name="Gan H.M."/>
            <person name="Chew T.H."/>
            <person name="Stolz A."/>
        </authorList>
    </citation>
    <scope>NUCLEOTIDE SEQUENCE [LARGE SCALE GENOMIC DNA]</scope>
    <source>
        <strain evidence="8">S1</strain>
    </source>
</reference>
<feature type="transmembrane region" description="Helical" evidence="5">
    <location>
        <begin position="326"/>
        <end position="351"/>
    </location>
</feature>
<dbReference type="Proteomes" id="UP000028878">
    <property type="component" value="Unassembled WGS sequence"/>
</dbReference>